<reference evidence="1 2" key="1">
    <citation type="journal article" date="2016" name="Int. J. Mol. Sci.">
        <title>Comparative genomics of the extreme acidophile Acidithiobacillus thiooxidans reveals intraspecific divergence and niche adaptation.</title>
        <authorList>
            <person name="Zhang X."/>
            <person name="Feng X."/>
            <person name="Tao J."/>
            <person name="Ma L."/>
            <person name="Xiao Y."/>
            <person name="Liang Y."/>
            <person name="Liu X."/>
            <person name="Yin H."/>
        </authorList>
    </citation>
    <scope>NUCLEOTIDE SEQUENCE [LARGE SCALE GENOMIC DNA]</scope>
    <source>
        <strain evidence="1 2">A02</strain>
    </source>
</reference>
<dbReference type="AlphaFoldDB" id="A0A1C2IEH4"/>
<gene>
    <name evidence="1" type="ORF">A6P07_06020</name>
</gene>
<dbReference type="EMBL" id="LWSA01000072">
    <property type="protein sequence ID" value="OCX74357.1"/>
    <property type="molecule type" value="Genomic_DNA"/>
</dbReference>
<dbReference type="RefSeq" id="WP_024894574.1">
    <property type="nucleotide sequence ID" value="NZ_DAIAWO010000004.1"/>
</dbReference>
<comment type="caution">
    <text evidence="1">The sequence shown here is derived from an EMBL/GenBank/DDBJ whole genome shotgun (WGS) entry which is preliminary data.</text>
</comment>
<dbReference type="Proteomes" id="UP000094893">
    <property type="component" value="Unassembled WGS sequence"/>
</dbReference>
<dbReference type="GeneID" id="60697779"/>
<dbReference type="STRING" id="930.GCA_002079865_00203"/>
<proteinExistence type="predicted"/>
<accession>A0A1C2IEH4</accession>
<protein>
    <submittedName>
        <fullName evidence="1">Uncharacterized protein</fullName>
    </submittedName>
</protein>
<sequence>MIKRFQHRPLRTRGKSEKDYHPTLLDVLNILEKRLDIVEEQCAEVLHSINIRTRTEVDDQIAIMDAEINRCQKLLKIIKNTMLEPESEN</sequence>
<evidence type="ECO:0000313" key="1">
    <source>
        <dbReference type="EMBL" id="OCX74357.1"/>
    </source>
</evidence>
<organism evidence="1 2">
    <name type="scientific">Acidithiobacillus thiooxidans</name>
    <name type="common">Thiobacillus thiooxidans</name>
    <dbReference type="NCBI Taxonomy" id="930"/>
    <lineage>
        <taxon>Bacteria</taxon>
        <taxon>Pseudomonadati</taxon>
        <taxon>Pseudomonadota</taxon>
        <taxon>Acidithiobacillia</taxon>
        <taxon>Acidithiobacillales</taxon>
        <taxon>Acidithiobacillaceae</taxon>
        <taxon>Acidithiobacillus</taxon>
    </lineage>
</organism>
<evidence type="ECO:0000313" key="2">
    <source>
        <dbReference type="Proteomes" id="UP000094893"/>
    </source>
</evidence>
<name>A0A1C2IEH4_ACITH</name>